<feature type="domain" description="RING-type" evidence="6">
    <location>
        <begin position="263"/>
        <end position="318"/>
    </location>
</feature>
<name>A0A8H7E2D4_9EURO</name>
<keyword evidence="3" id="KW-0862">Zinc</keyword>
<evidence type="ECO:0000313" key="7">
    <source>
        <dbReference type="EMBL" id="KAF7506862.1"/>
    </source>
</evidence>
<dbReference type="GO" id="GO:0006511">
    <property type="term" value="P:ubiquitin-dependent protein catabolic process"/>
    <property type="evidence" value="ECO:0007669"/>
    <property type="project" value="TreeGrafter"/>
</dbReference>
<feature type="region of interest" description="Disordered" evidence="5">
    <location>
        <begin position="1"/>
        <end position="208"/>
    </location>
</feature>
<proteinExistence type="predicted"/>
<accession>A0A8H7E2D4</accession>
<feature type="compositionally biased region" description="Basic and acidic residues" evidence="5">
    <location>
        <begin position="178"/>
        <end position="194"/>
    </location>
</feature>
<dbReference type="SUPFAM" id="SSF57850">
    <property type="entry name" value="RING/U-box"/>
    <property type="match status" value="1"/>
</dbReference>
<dbReference type="GO" id="GO:0008270">
    <property type="term" value="F:zinc ion binding"/>
    <property type="evidence" value="ECO:0007669"/>
    <property type="project" value="UniProtKB-KW"/>
</dbReference>
<dbReference type="PANTHER" id="PTHR47094:SF1">
    <property type="entry name" value="RING-TYPE E3 UBIQUITIN TRANSFERASE"/>
    <property type="match status" value="1"/>
</dbReference>
<feature type="compositionally biased region" description="Basic and acidic residues" evidence="5">
    <location>
        <begin position="371"/>
        <end position="391"/>
    </location>
</feature>
<keyword evidence="1" id="KW-0479">Metal-binding</keyword>
<evidence type="ECO:0000313" key="8">
    <source>
        <dbReference type="Proteomes" id="UP000606974"/>
    </source>
</evidence>
<evidence type="ECO:0000259" key="6">
    <source>
        <dbReference type="PROSITE" id="PS50089"/>
    </source>
</evidence>
<reference evidence="7" key="1">
    <citation type="submission" date="2020-02" db="EMBL/GenBank/DDBJ databases">
        <authorList>
            <person name="Palmer J.M."/>
        </authorList>
    </citation>
    <scope>NUCLEOTIDE SEQUENCE</scope>
    <source>
        <strain evidence="7">EPUS1.4</strain>
        <tissue evidence="7">Thallus</tissue>
    </source>
</reference>
<dbReference type="InterPro" id="IPR018957">
    <property type="entry name" value="Znf_C3HC4_RING-type"/>
</dbReference>
<sequence length="391" mass="42952">MSITLDYGSWLGDEGDTTESATSREPSPARYHLDQRNEYGQNSSYNSSYTSRGRDPTTLEIARLFSHSDETVPDQDLLTAEMNAASSASISDNFPHPPNLPRGSQGTNHSSGAIDTDHSPVIDLTDSPPQASTRPTTTTTPWRTSSPTRSLQHPTMPPTLRSQAQSRRSPPASSPPHQTDERPTKRQRIQERPPEISPAVQQPQPVRNDSIQEVEAVDLTEVNDESDLSKAISKQQQDAVQSQMKQTQGDDPPGRTPLSSYKCPICMDTPEDATSTVCGHLFCHKCILDTLRFSAQQRRDEAATTNNSKSKGTCPVCRKPLARKDEPGTGRTLVPLEIKLSTKRDLKGKGVVGRNGNDGTSAMPGRARMHTKTERESSADMWRDLTTLEHG</sequence>
<evidence type="ECO:0000256" key="2">
    <source>
        <dbReference type="ARBA" id="ARBA00022771"/>
    </source>
</evidence>
<dbReference type="GO" id="GO:0033768">
    <property type="term" value="C:SUMO-targeted ubiquitin ligase complex"/>
    <property type="evidence" value="ECO:0007669"/>
    <property type="project" value="TreeGrafter"/>
</dbReference>
<feature type="compositionally biased region" description="Polar residues" evidence="5">
    <location>
        <begin position="38"/>
        <end position="51"/>
    </location>
</feature>
<dbReference type="Pfam" id="PF00097">
    <property type="entry name" value="zf-C3HC4"/>
    <property type="match status" value="1"/>
</dbReference>
<evidence type="ECO:0000256" key="1">
    <source>
        <dbReference type="ARBA" id="ARBA00022723"/>
    </source>
</evidence>
<feature type="compositionally biased region" description="Low complexity" evidence="5">
    <location>
        <begin position="161"/>
        <end position="171"/>
    </location>
</feature>
<feature type="region of interest" description="Disordered" evidence="5">
    <location>
        <begin position="301"/>
        <end position="329"/>
    </location>
</feature>
<organism evidence="7 8">
    <name type="scientific">Endocarpon pusillum</name>
    <dbReference type="NCBI Taxonomy" id="364733"/>
    <lineage>
        <taxon>Eukaryota</taxon>
        <taxon>Fungi</taxon>
        <taxon>Dikarya</taxon>
        <taxon>Ascomycota</taxon>
        <taxon>Pezizomycotina</taxon>
        <taxon>Eurotiomycetes</taxon>
        <taxon>Chaetothyriomycetidae</taxon>
        <taxon>Verrucariales</taxon>
        <taxon>Verrucariaceae</taxon>
        <taxon>Endocarpon</taxon>
    </lineage>
</organism>
<dbReference type="Proteomes" id="UP000606974">
    <property type="component" value="Unassembled WGS sequence"/>
</dbReference>
<dbReference type="AlphaFoldDB" id="A0A8H7E2D4"/>
<dbReference type="GO" id="GO:0032183">
    <property type="term" value="F:SUMO binding"/>
    <property type="evidence" value="ECO:0007669"/>
    <property type="project" value="TreeGrafter"/>
</dbReference>
<evidence type="ECO:0000256" key="5">
    <source>
        <dbReference type="SAM" id="MobiDB-lite"/>
    </source>
</evidence>
<dbReference type="SMART" id="SM00184">
    <property type="entry name" value="RING"/>
    <property type="match status" value="1"/>
</dbReference>
<dbReference type="GO" id="GO:0140082">
    <property type="term" value="F:SUMO-ubiquitin ligase activity"/>
    <property type="evidence" value="ECO:0007669"/>
    <property type="project" value="TreeGrafter"/>
</dbReference>
<dbReference type="EMBL" id="JAACFV010000079">
    <property type="protein sequence ID" value="KAF7506862.1"/>
    <property type="molecule type" value="Genomic_DNA"/>
</dbReference>
<dbReference type="PROSITE" id="PS50089">
    <property type="entry name" value="ZF_RING_2"/>
    <property type="match status" value="1"/>
</dbReference>
<dbReference type="InterPro" id="IPR001841">
    <property type="entry name" value="Znf_RING"/>
</dbReference>
<feature type="region of interest" description="Disordered" evidence="5">
    <location>
        <begin position="348"/>
        <end position="391"/>
    </location>
</feature>
<feature type="compositionally biased region" description="Polar residues" evidence="5">
    <location>
        <begin position="199"/>
        <end position="208"/>
    </location>
</feature>
<keyword evidence="8" id="KW-1185">Reference proteome</keyword>
<evidence type="ECO:0000256" key="4">
    <source>
        <dbReference type="PROSITE-ProRule" id="PRU00175"/>
    </source>
</evidence>
<feature type="region of interest" description="Disordered" evidence="5">
    <location>
        <begin position="222"/>
        <end position="256"/>
    </location>
</feature>
<dbReference type="InterPro" id="IPR049627">
    <property type="entry name" value="SLX8"/>
</dbReference>
<feature type="compositionally biased region" description="Polar residues" evidence="5">
    <location>
        <begin position="232"/>
        <end position="249"/>
    </location>
</feature>
<gene>
    <name evidence="7" type="ORF">GJ744_011208</name>
</gene>
<dbReference type="PANTHER" id="PTHR47094">
    <property type="entry name" value="ELFLESS, ISOFORM B"/>
    <property type="match status" value="1"/>
</dbReference>
<dbReference type="InterPro" id="IPR017907">
    <property type="entry name" value="Znf_RING_CS"/>
</dbReference>
<dbReference type="InterPro" id="IPR013083">
    <property type="entry name" value="Znf_RING/FYVE/PHD"/>
</dbReference>
<dbReference type="Gene3D" id="3.30.40.10">
    <property type="entry name" value="Zinc/RING finger domain, C3HC4 (zinc finger)"/>
    <property type="match status" value="1"/>
</dbReference>
<keyword evidence="2 4" id="KW-0863">Zinc-finger</keyword>
<dbReference type="OrthoDB" id="6270329at2759"/>
<dbReference type="PROSITE" id="PS00518">
    <property type="entry name" value="ZF_RING_1"/>
    <property type="match status" value="1"/>
</dbReference>
<feature type="compositionally biased region" description="Polar residues" evidence="5">
    <location>
        <begin position="102"/>
        <end position="113"/>
    </location>
</feature>
<comment type="caution">
    <text evidence="7">The sequence shown here is derived from an EMBL/GenBank/DDBJ whole genome shotgun (WGS) entry which is preliminary data.</text>
</comment>
<feature type="compositionally biased region" description="Low complexity" evidence="5">
    <location>
        <begin position="127"/>
        <end position="150"/>
    </location>
</feature>
<protein>
    <recommendedName>
        <fullName evidence="6">RING-type domain-containing protein</fullName>
    </recommendedName>
</protein>
<dbReference type="GO" id="GO:0061630">
    <property type="term" value="F:ubiquitin protein ligase activity"/>
    <property type="evidence" value="ECO:0007669"/>
    <property type="project" value="InterPro"/>
</dbReference>
<evidence type="ECO:0000256" key="3">
    <source>
        <dbReference type="ARBA" id="ARBA00022833"/>
    </source>
</evidence>